<dbReference type="AlphaFoldDB" id="A0A8H6IP57"/>
<evidence type="ECO:0000313" key="3">
    <source>
        <dbReference type="EMBL" id="KAF6789666.1"/>
    </source>
</evidence>
<dbReference type="Proteomes" id="UP000652219">
    <property type="component" value="Unassembled WGS sequence"/>
</dbReference>
<evidence type="ECO:0000313" key="4">
    <source>
        <dbReference type="Proteomes" id="UP000652219"/>
    </source>
</evidence>
<accession>A0A8H6IP57</accession>
<dbReference type="InterPro" id="IPR051678">
    <property type="entry name" value="AGP_Transferase"/>
</dbReference>
<feature type="compositionally biased region" description="Polar residues" evidence="1">
    <location>
        <begin position="38"/>
        <end position="48"/>
    </location>
</feature>
<dbReference type="EMBL" id="WIGN01000525">
    <property type="protein sequence ID" value="KAF6789666.1"/>
    <property type="molecule type" value="Genomic_DNA"/>
</dbReference>
<name>A0A8H6IP57_9PEZI</name>
<dbReference type="PANTHER" id="PTHR21310">
    <property type="entry name" value="AMINOGLYCOSIDE PHOSPHOTRANSFERASE-RELATED-RELATED"/>
    <property type="match status" value="1"/>
</dbReference>
<proteinExistence type="predicted"/>
<reference evidence="3 4" key="1">
    <citation type="journal article" date="2020" name="Phytopathology">
        <title>Genome Sequence Resources of Colletotrichum truncatum, C. plurivorum, C. musicola, and C. sojae: Four Species Pathogenic to Soybean (Glycine max).</title>
        <authorList>
            <person name="Rogerio F."/>
            <person name="Boufleur T.R."/>
            <person name="Ciampi-Guillardi M."/>
            <person name="Sukno S.A."/>
            <person name="Thon M.R."/>
            <person name="Massola Junior N.S."/>
            <person name="Baroncelli R."/>
        </authorList>
    </citation>
    <scope>NUCLEOTIDE SEQUENCE [LARGE SCALE GENOMIC DNA]</scope>
    <source>
        <strain evidence="3 4">LFN0009</strain>
    </source>
</reference>
<feature type="region of interest" description="Disordered" evidence="1">
    <location>
        <begin position="34"/>
        <end position="72"/>
    </location>
</feature>
<dbReference type="Gene3D" id="3.90.1200.10">
    <property type="match status" value="1"/>
</dbReference>
<comment type="caution">
    <text evidence="3">The sequence shown here is derived from an EMBL/GenBank/DDBJ whole genome shotgun (WGS) entry which is preliminary data.</text>
</comment>
<dbReference type="SUPFAM" id="SSF56112">
    <property type="entry name" value="Protein kinase-like (PK-like)"/>
    <property type="match status" value="1"/>
</dbReference>
<protein>
    <recommendedName>
        <fullName evidence="2">Aminoglycoside phosphotransferase domain-containing protein</fullName>
    </recommendedName>
</protein>
<dbReference type="InterPro" id="IPR002575">
    <property type="entry name" value="Aminoglycoside_PTrfase"/>
</dbReference>
<evidence type="ECO:0000259" key="2">
    <source>
        <dbReference type="Pfam" id="PF01636"/>
    </source>
</evidence>
<feature type="domain" description="Aminoglycoside phosphotransferase" evidence="2">
    <location>
        <begin position="180"/>
        <end position="399"/>
    </location>
</feature>
<keyword evidence="4" id="KW-1185">Reference proteome</keyword>
<dbReference type="InterPro" id="IPR011009">
    <property type="entry name" value="Kinase-like_dom_sf"/>
</dbReference>
<evidence type="ECO:0000256" key="1">
    <source>
        <dbReference type="SAM" id="MobiDB-lite"/>
    </source>
</evidence>
<gene>
    <name evidence="3" type="ORF">CSOJ01_14740</name>
</gene>
<organism evidence="3 4">
    <name type="scientific">Colletotrichum sojae</name>
    <dbReference type="NCBI Taxonomy" id="2175907"/>
    <lineage>
        <taxon>Eukaryota</taxon>
        <taxon>Fungi</taxon>
        <taxon>Dikarya</taxon>
        <taxon>Ascomycota</taxon>
        <taxon>Pezizomycotina</taxon>
        <taxon>Sordariomycetes</taxon>
        <taxon>Hypocreomycetidae</taxon>
        <taxon>Glomerellales</taxon>
        <taxon>Glomerellaceae</taxon>
        <taxon>Colletotrichum</taxon>
        <taxon>Colletotrichum orchidearum species complex</taxon>
    </lineage>
</organism>
<dbReference type="PANTHER" id="PTHR21310:SF15">
    <property type="entry name" value="AMINOGLYCOSIDE PHOSPHOTRANSFERASE DOMAIN-CONTAINING PROTEIN"/>
    <property type="match status" value="1"/>
</dbReference>
<dbReference type="Pfam" id="PF01636">
    <property type="entry name" value="APH"/>
    <property type="match status" value="1"/>
</dbReference>
<sequence length="518" mass="59037">MFKRHSGSAFCESIRTPPTEAKRAELRAHLKKFRFPRTSPSVSTTNITNRKRSPESHSTNMGERSTAHDGMFPNVDIPDPQDNLATGFGGPDDGACFSRANMSPELGLRPDHCMFHYMFRYHLSVESIKRLRHKVLSSSLDKCTFIVYVDDDQSPTGYPTQMLGRIEKPKKGSPLFGTAAFQKLARRRLPHLVPKVWGVGKTRTMGGEELHYLLSQHYTNVTTVADIWDSLDEAARGAVLRQVAKAMSSLQNVRIGEGQRGKRDWEILRELPISDEPIDQDLPMFGGPRVGFFQNMHAFLHDRLRSINDPYDLYNDRDGCVVLQTRYPGRPAAEQQRVNFTPENLRLLQDATVICHDDLEPRNILVRMTPGTLNNPGFKLVAIINWDSACFAPFASEAACKDVNLGLRNKNATWYENWKFATGKLFDKYPDRESQEKLAMALHIADHCQALSPWLESEVRLQKMWLERERLEMAESSLDGYMRKPVKDLDELEFETLGILEDEVLVEEARNQLGFILI</sequence>